<feature type="signal peptide" evidence="2">
    <location>
        <begin position="1"/>
        <end position="16"/>
    </location>
</feature>
<gene>
    <name evidence="3" type="ORF">QBC35DRAFT_526074</name>
</gene>
<keyword evidence="2" id="KW-0732">Signal</keyword>
<protein>
    <submittedName>
        <fullName evidence="3">Uncharacterized protein</fullName>
    </submittedName>
</protein>
<comment type="caution">
    <text evidence="3">The sequence shown here is derived from an EMBL/GenBank/DDBJ whole genome shotgun (WGS) entry which is preliminary data.</text>
</comment>
<organism evidence="3 4">
    <name type="scientific">Podospora australis</name>
    <dbReference type="NCBI Taxonomy" id="1536484"/>
    <lineage>
        <taxon>Eukaryota</taxon>
        <taxon>Fungi</taxon>
        <taxon>Dikarya</taxon>
        <taxon>Ascomycota</taxon>
        <taxon>Pezizomycotina</taxon>
        <taxon>Sordariomycetes</taxon>
        <taxon>Sordariomycetidae</taxon>
        <taxon>Sordariales</taxon>
        <taxon>Podosporaceae</taxon>
        <taxon>Podospora</taxon>
    </lineage>
</organism>
<feature type="chain" id="PRO_5042944684" evidence="2">
    <location>
        <begin position="17"/>
        <end position="651"/>
    </location>
</feature>
<reference evidence="3" key="2">
    <citation type="submission" date="2023-05" db="EMBL/GenBank/DDBJ databases">
        <authorList>
            <consortium name="Lawrence Berkeley National Laboratory"/>
            <person name="Steindorff A."/>
            <person name="Hensen N."/>
            <person name="Bonometti L."/>
            <person name="Westerberg I."/>
            <person name="Brannstrom I.O."/>
            <person name="Guillou S."/>
            <person name="Cros-Aarteil S."/>
            <person name="Calhoun S."/>
            <person name="Haridas S."/>
            <person name="Kuo A."/>
            <person name="Mondo S."/>
            <person name="Pangilinan J."/>
            <person name="Riley R."/>
            <person name="Labutti K."/>
            <person name="Andreopoulos B."/>
            <person name="Lipzen A."/>
            <person name="Chen C."/>
            <person name="Yanf M."/>
            <person name="Daum C."/>
            <person name="Ng V."/>
            <person name="Clum A."/>
            <person name="Ohm R."/>
            <person name="Martin F."/>
            <person name="Silar P."/>
            <person name="Natvig D."/>
            <person name="Lalanne C."/>
            <person name="Gautier V."/>
            <person name="Ament-Velasquez S.L."/>
            <person name="Kruys A."/>
            <person name="Hutchinson M.I."/>
            <person name="Powell A.J."/>
            <person name="Barry K."/>
            <person name="Miller A.N."/>
            <person name="Grigoriev I.V."/>
            <person name="Debuchy R."/>
            <person name="Gladieux P."/>
            <person name="Thoren M.H."/>
            <person name="Johannesson H."/>
        </authorList>
    </citation>
    <scope>NUCLEOTIDE SEQUENCE</scope>
    <source>
        <strain evidence="3">PSN309</strain>
    </source>
</reference>
<evidence type="ECO:0000313" key="4">
    <source>
        <dbReference type="Proteomes" id="UP001302126"/>
    </source>
</evidence>
<keyword evidence="4" id="KW-1185">Reference proteome</keyword>
<feature type="compositionally biased region" description="Basic and acidic residues" evidence="1">
    <location>
        <begin position="641"/>
        <end position="651"/>
    </location>
</feature>
<feature type="compositionally biased region" description="Polar residues" evidence="1">
    <location>
        <begin position="631"/>
        <end position="640"/>
    </location>
</feature>
<reference evidence="3" key="1">
    <citation type="journal article" date="2023" name="Mol. Phylogenet. Evol.">
        <title>Genome-scale phylogeny and comparative genomics of the fungal order Sordariales.</title>
        <authorList>
            <person name="Hensen N."/>
            <person name="Bonometti L."/>
            <person name="Westerberg I."/>
            <person name="Brannstrom I.O."/>
            <person name="Guillou S."/>
            <person name="Cros-Aarteil S."/>
            <person name="Calhoun S."/>
            <person name="Haridas S."/>
            <person name="Kuo A."/>
            <person name="Mondo S."/>
            <person name="Pangilinan J."/>
            <person name="Riley R."/>
            <person name="LaButti K."/>
            <person name="Andreopoulos B."/>
            <person name="Lipzen A."/>
            <person name="Chen C."/>
            <person name="Yan M."/>
            <person name="Daum C."/>
            <person name="Ng V."/>
            <person name="Clum A."/>
            <person name="Steindorff A."/>
            <person name="Ohm R.A."/>
            <person name="Martin F."/>
            <person name="Silar P."/>
            <person name="Natvig D.O."/>
            <person name="Lalanne C."/>
            <person name="Gautier V."/>
            <person name="Ament-Velasquez S.L."/>
            <person name="Kruys A."/>
            <person name="Hutchinson M.I."/>
            <person name="Powell A.J."/>
            <person name="Barry K."/>
            <person name="Miller A.N."/>
            <person name="Grigoriev I.V."/>
            <person name="Debuchy R."/>
            <person name="Gladieux P."/>
            <person name="Hiltunen Thoren M."/>
            <person name="Johannesson H."/>
        </authorList>
    </citation>
    <scope>NUCLEOTIDE SEQUENCE</scope>
    <source>
        <strain evidence="3">PSN309</strain>
    </source>
</reference>
<dbReference type="AlphaFoldDB" id="A0AAN6WLK1"/>
<name>A0AAN6WLK1_9PEZI</name>
<sequence>MLILFPLLCLLMAVLGVDVPITLDGGLVDATADDDTYNTGGTISLNGWTVKVPKNMLVTFPAAFVPWKDFVAQKASFIGFETNVVGNIVDGQNIAGQIIISEFALEINQGHIEEINFDGTMKIHNGPTIRINDPNAVFSAGFSSPFMVSDDKSPSVSSFSGFPMCVPRSANDTLCPASNRPLLAGSNAPRRVFQAPNPMLMAPFLPGDFIQYKGFRAPNNVLICYEIVAWNVQITTVGKPTYIRGELALLGIYSPDTSTEVADTRFIGYTSDPTVTVSITAIDIDPCTGEETERSIGVGQERPEAGGRNKWLARLDGTAPTTYTREYRFAASLGTQETTNGIVSGEYIMPVLEWIQPEQLVPGVEPPVNQFAAMSHLTRGVGPDEDGNIWGPLQPFPQSGVTVFNISTCTPTGPGTGGGGEEGDPETPAPRIQATIPIAPSGGQTATVSNPNVLFARSDDTFTLRGFQDNNSPVFTNDTLTWTWSVVAAESAGTQSNLQTFTPSSDGKSITVRFANSAPTGEYKFQLSVSSASQETMGTATFTVNFFTGPDIVTVETVTWTSSQSGTFGAVCKSNYLVDWKVSMQVTYPADGGATTSAMAAAPPGSGSWSFSARRVARPGTVTCRSALNGQGTRTGTTAKRSVEEHFRYSR</sequence>
<dbReference type="EMBL" id="MU864543">
    <property type="protein sequence ID" value="KAK4183511.1"/>
    <property type="molecule type" value="Genomic_DNA"/>
</dbReference>
<evidence type="ECO:0000256" key="2">
    <source>
        <dbReference type="SAM" id="SignalP"/>
    </source>
</evidence>
<accession>A0AAN6WLK1</accession>
<evidence type="ECO:0000313" key="3">
    <source>
        <dbReference type="EMBL" id="KAK4183511.1"/>
    </source>
</evidence>
<evidence type="ECO:0000256" key="1">
    <source>
        <dbReference type="SAM" id="MobiDB-lite"/>
    </source>
</evidence>
<dbReference type="Proteomes" id="UP001302126">
    <property type="component" value="Unassembled WGS sequence"/>
</dbReference>
<feature type="region of interest" description="Disordered" evidence="1">
    <location>
        <begin position="631"/>
        <end position="651"/>
    </location>
</feature>
<proteinExistence type="predicted"/>